<protein>
    <recommendedName>
        <fullName evidence="3">Transposase</fullName>
    </recommendedName>
</protein>
<dbReference type="EMBL" id="CP008727">
    <property type="protein sequence ID" value="AIO70201.1"/>
    <property type="molecule type" value="Genomic_DNA"/>
</dbReference>
<dbReference type="Proteomes" id="UP000029424">
    <property type="component" value="Chromosome 2"/>
</dbReference>
<evidence type="ECO:0000313" key="2">
    <source>
        <dbReference type="Proteomes" id="UP000029424"/>
    </source>
</evidence>
<organism evidence="1 2">
    <name type="scientific">Burkholderia oklahomensis</name>
    <dbReference type="NCBI Taxonomy" id="342113"/>
    <lineage>
        <taxon>Bacteria</taxon>
        <taxon>Pseudomonadati</taxon>
        <taxon>Pseudomonadota</taxon>
        <taxon>Betaproteobacteria</taxon>
        <taxon>Burkholderiales</taxon>
        <taxon>Burkholderiaceae</taxon>
        <taxon>Burkholderia</taxon>
        <taxon>pseudomallei group</taxon>
    </lineage>
</organism>
<dbReference type="AlphaFoldDB" id="A0AAI8FQZ6"/>
<proteinExistence type="predicted"/>
<gene>
    <name evidence="1" type="ORF">DM82_5334</name>
</gene>
<name>A0AAI8FQZ6_9BURK</name>
<accession>A0AAI8FQZ6</accession>
<reference evidence="1 2" key="1">
    <citation type="submission" date="2014-06" db="EMBL/GenBank/DDBJ databases">
        <authorList>
            <person name="Bishop-Lilly K.A."/>
            <person name="Broomall S.M."/>
            <person name="Chain P.S."/>
            <person name="Chertkov O."/>
            <person name="Coyne S.R."/>
            <person name="Daligault H.E."/>
            <person name="Davenport K.W."/>
            <person name="Erkkila T."/>
            <person name="Frey K.G."/>
            <person name="Gibbons H.S."/>
            <person name="Gu W."/>
            <person name="Jaissle J."/>
            <person name="Johnson S.L."/>
            <person name="Koroleva G.I."/>
            <person name="Ladner J.T."/>
            <person name="Lo C.-C."/>
            <person name="Minogue T.D."/>
            <person name="Munk C."/>
            <person name="Palacios G.F."/>
            <person name="Redden C.L."/>
            <person name="Rosenzweig C.N."/>
            <person name="Scholz M.B."/>
            <person name="Teshima H."/>
            <person name="Xu Y."/>
        </authorList>
    </citation>
    <scope>NUCLEOTIDE SEQUENCE [LARGE SCALE GENOMIC DNA]</scope>
    <source>
        <strain evidence="1 2">EO147</strain>
    </source>
</reference>
<dbReference type="KEGG" id="bok:DM82_5334"/>
<evidence type="ECO:0008006" key="3">
    <source>
        <dbReference type="Google" id="ProtNLM"/>
    </source>
</evidence>
<keyword evidence="2" id="KW-1185">Reference proteome</keyword>
<evidence type="ECO:0000313" key="1">
    <source>
        <dbReference type="EMBL" id="AIO70201.1"/>
    </source>
</evidence>
<sequence>MYSFHKKCGYRLRSRSKAQISRIKQGIGLRLLTRKSKSQELEGVVITNLANLWNSFGSPISVRII</sequence>